<protein>
    <submittedName>
        <fullName evidence="1">Uncharacterized protein</fullName>
    </submittedName>
</protein>
<sequence length="285" mass="31139">MAVSPISSNSFAGWNYQPAPALAQWPIEGFTGIRSKDGRTYGRTIGVQPNWRAAPHYQYKPVNAHPGQKPGNIWGGFSQWSRDNCTIVAVIKMAMMQFGEKPTDIFKKVRETRHGYLITLRNGDTTSLSKAEVKQAAEAAKLKCQNIQTAIYANFIVAVAAKRFQEQSHASGAGDYARALDILNNGGSIEYAFKRLGLWEQVEQVPPEELAKGRLGVFQSGSHVSVSVDGNEERWGKRGGATPTGAQVYEAYGFKKPAGQSQGVNASSKVVASPNRHLSRLGWRA</sequence>
<dbReference type="Proteomes" id="UP000607562">
    <property type="component" value="Unassembled WGS sequence"/>
</dbReference>
<evidence type="ECO:0000313" key="2">
    <source>
        <dbReference type="Proteomes" id="UP000607562"/>
    </source>
</evidence>
<organism evidence="1 2">
    <name type="scientific">Pseudomonas paralactis</name>
    <dbReference type="NCBI Taxonomy" id="1615673"/>
    <lineage>
        <taxon>Bacteria</taxon>
        <taxon>Pseudomonadati</taxon>
        <taxon>Pseudomonadota</taxon>
        <taxon>Gammaproteobacteria</taxon>
        <taxon>Pseudomonadales</taxon>
        <taxon>Pseudomonadaceae</taxon>
        <taxon>Pseudomonas</taxon>
    </lineage>
</organism>
<dbReference type="RefSeq" id="WP_198708133.1">
    <property type="nucleotide sequence ID" value="NZ_JAEILM010000059.1"/>
</dbReference>
<comment type="caution">
    <text evidence="1">The sequence shown here is derived from an EMBL/GenBank/DDBJ whole genome shotgun (WGS) entry which is preliminary data.</text>
</comment>
<accession>A0ABS0V3T0</accession>
<gene>
    <name evidence="1" type="ORF">YA0871_18490</name>
</gene>
<name>A0ABS0V3T0_9PSED</name>
<keyword evidence="2" id="KW-1185">Reference proteome</keyword>
<reference evidence="1 2" key="1">
    <citation type="submission" date="2020-12" db="EMBL/GenBank/DDBJ databases">
        <title>Comparative genomic insights into the epidemiology and virulence of plant pathogenic Pseudomonads from Turkey.</title>
        <authorList>
            <person name="Dillon M."/>
            <person name="Ruiz-Bedoya T."/>
            <person name="Bendalovic-Torma C."/>
            <person name="Guttman K.M."/>
            <person name="Kwak H."/>
            <person name="Middleton M.A."/>
            <person name="Wang P.W."/>
            <person name="Horuz S."/>
            <person name="Aysan Y."/>
            <person name="Guttman D.S."/>
        </authorList>
    </citation>
    <scope>NUCLEOTIDE SEQUENCE [LARGE SCALE GENOMIC DNA]</scope>
    <source>
        <strain evidence="1 2">Marul_2_1</strain>
    </source>
</reference>
<evidence type="ECO:0000313" key="1">
    <source>
        <dbReference type="EMBL" id="MBI6634656.1"/>
    </source>
</evidence>
<dbReference type="EMBL" id="JAEILM010000059">
    <property type="protein sequence ID" value="MBI6634656.1"/>
    <property type="molecule type" value="Genomic_DNA"/>
</dbReference>
<proteinExistence type="predicted"/>